<name>A0ABP9IVE9_9ACTN</name>
<dbReference type="Proteomes" id="UP001500610">
    <property type="component" value="Unassembled WGS sequence"/>
</dbReference>
<dbReference type="PANTHER" id="PTHR44846:SF17">
    <property type="entry name" value="GNTR-FAMILY TRANSCRIPTIONAL REGULATOR"/>
    <property type="match status" value="1"/>
</dbReference>
<proteinExistence type="predicted"/>
<dbReference type="InterPro" id="IPR028978">
    <property type="entry name" value="Chorismate_lyase_/UTRA_dom_sf"/>
</dbReference>
<accession>A0ABP9IVE9</accession>
<dbReference type="Gene3D" id="1.10.10.10">
    <property type="entry name" value="Winged helix-like DNA-binding domain superfamily/Winged helix DNA-binding domain"/>
    <property type="match status" value="1"/>
</dbReference>
<sequence>MTGSMRSRHHDIADDLRQQITAGRILPSERLPSEAALADRYRVSTVTLRRALSVLQMEGLVEKIHGKGNFVRRPHRKIMYVGGWGTLDPWTAAEPDLRVTIRSTAVQAQEHLATLLKVPTGSPVVEFTCLSVEGESPHGLARAYMPHDLVSPGALDDASTYREAATRFAFLGPPPTAVRETVSARLPTPDEASVLRIGNASVVLSITRIATDSTGRVVEATLLAFPGDRVDAVFTTHHVVDERQGKGRQHRTNCGSSRGRARKASPAT</sequence>
<dbReference type="InterPro" id="IPR011663">
    <property type="entry name" value="UTRA"/>
</dbReference>
<dbReference type="SMART" id="SM00866">
    <property type="entry name" value="UTRA"/>
    <property type="match status" value="1"/>
</dbReference>
<dbReference type="SUPFAM" id="SSF64288">
    <property type="entry name" value="Chorismate lyase-like"/>
    <property type="match status" value="1"/>
</dbReference>
<dbReference type="CDD" id="cd07377">
    <property type="entry name" value="WHTH_GntR"/>
    <property type="match status" value="1"/>
</dbReference>
<feature type="compositionally biased region" description="Basic residues" evidence="4">
    <location>
        <begin position="259"/>
        <end position="268"/>
    </location>
</feature>
<comment type="caution">
    <text evidence="6">The sequence shown here is derived from an EMBL/GenBank/DDBJ whole genome shotgun (WGS) entry which is preliminary data.</text>
</comment>
<dbReference type="InterPro" id="IPR050679">
    <property type="entry name" value="Bact_HTH_transcr_reg"/>
</dbReference>
<dbReference type="Gene3D" id="3.40.1410.10">
    <property type="entry name" value="Chorismate lyase-like"/>
    <property type="match status" value="1"/>
</dbReference>
<keyword evidence="1" id="KW-0805">Transcription regulation</keyword>
<evidence type="ECO:0000313" key="6">
    <source>
        <dbReference type="EMBL" id="GAA5008828.1"/>
    </source>
</evidence>
<evidence type="ECO:0000256" key="1">
    <source>
        <dbReference type="ARBA" id="ARBA00023015"/>
    </source>
</evidence>
<keyword evidence="7" id="KW-1185">Reference proteome</keyword>
<evidence type="ECO:0000256" key="3">
    <source>
        <dbReference type="ARBA" id="ARBA00023163"/>
    </source>
</evidence>
<dbReference type="SMART" id="SM00345">
    <property type="entry name" value="HTH_GNTR"/>
    <property type="match status" value="1"/>
</dbReference>
<evidence type="ECO:0000256" key="2">
    <source>
        <dbReference type="ARBA" id="ARBA00023125"/>
    </source>
</evidence>
<keyword evidence="3" id="KW-0804">Transcription</keyword>
<feature type="domain" description="HTH gntR-type" evidence="5">
    <location>
        <begin position="6"/>
        <end position="74"/>
    </location>
</feature>
<evidence type="ECO:0000259" key="5">
    <source>
        <dbReference type="PROSITE" id="PS50949"/>
    </source>
</evidence>
<dbReference type="Pfam" id="PF07702">
    <property type="entry name" value="UTRA"/>
    <property type="match status" value="1"/>
</dbReference>
<dbReference type="SUPFAM" id="SSF46785">
    <property type="entry name" value="Winged helix' DNA-binding domain"/>
    <property type="match status" value="1"/>
</dbReference>
<dbReference type="PRINTS" id="PR00035">
    <property type="entry name" value="HTHGNTR"/>
</dbReference>
<dbReference type="Pfam" id="PF00392">
    <property type="entry name" value="GntR"/>
    <property type="match status" value="1"/>
</dbReference>
<dbReference type="InterPro" id="IPR036390">
    <property type="entry name" value="WH_DNA-bd_sf"/>
</dbReference>
<keyword evidence="2" id="KW-0238">DNA-binding</keyword>
<evidence type="ECO:0000256" key="4">
    <source>
        <dbReference type="SAM" id="MobiDB-lite"/>
    </source>
</evidence>
<reference evidence="7" key="1">
    <citation type="journal article" date="2019" name="Int. J. Syst. Evol. Microbiol.">
        <title>The Global Catalogue of Microorganisms (GCM) 10K type strain sequencing project: providing services to taxonomists for standard genome sequencing and annotation.</title>
        <authorList>
            <consortium name="The Broad Institute Genomics Platform"/>
            <consortium name="The Broad Institute Genome Sequencing Center for Infectious Disease"/>
            <person name="Wu L."/>
            <person name="Ma J."/>
        </authorList>
    </citation>
    <scope>NUCLEOTIDE SEQUENCE [LARGE SCALE GENOMIC DNA]</scope>
    <source>
        <strain evidence="7">JCM 17657</strain>
    </source>
</reference>
<dbReference type="PROSITE" id="PS50949">
    <property type="entry name" value="HTH_GNTR"/>
    <property type="match status" value="1"/>
</dbReference>
<dbReference type="InterPro" id="IPR000524">
    <property type="entry name" value="Tscrpt_reg_HTH_GntR"/>
</dbReference>
<dbReference type="EMBL" id="BAABIV010000032">
    <property type="protein sequence ID" value="GAA5008828.1"/>
    <property type="molecule type" value="Genomic_DNA"/>
</dbReference>
<organism evidence="6 7">
    <name type="scientific">Streptomyces hyderabadensis</name>
    <dbReference type="NCBI Taxonomy" id="598549"/>
    <lineage>
        <taxon>Bacteria</taxon>
        <taxon>Bacillati</taxon>
        <taxon>Actinomycetota</taxon>
        <taxon>Actinomycetes</taxon>
        <taxon>Kitasatosporales</taxon>
        <taxon>Streptomycetaceae</taxon>
        <taxon>Streptomyces</taxon>
    </lineage>
</organism>
<dbReference type="InterPro" id="IPR036388">
    <property type="entry name" value="WH-like_DNA-bd_sf"/>
</dbReference>
<evidence type="ECO:0000313" key="7">
    <source>
        <dbReference type="Proteomes" id="UP001500610"/>
    </source>
</evidence>
<dbReference type="PANTHER" id="PTHR44846">
    <property type="entry name" value="MANNOSYL-D-GLYCERATE TRANSPORT/METABOLISM SYSTEM REPRESSOR MNGR-RELATED"/>
    <property type="match status" value="1"/>
</dbReference>
<gene>
    <name evidence="6" type="ORF">GCM10023257_64210</name>
</gene>
<protein>
    <submittedName>
        <fullName evidence="6">GntR family transcriptional regulator</fullName>
    </submittedName>
</protein>
<feature type="region of interest" description="Disordered" evidence="4">
    <location>
        <begin position="242"/>
        <end position="268"/>
    </location>
</feature>